<dbReference type="Gene3D" id="1.25.40.10">
    <property type="entry name" value="Tetratricopeptide repeat domain"/>
    <property type="match status" value="1"/>
</dbReference>
<keyword evidence="2 6" id="KW-0812">Transmembrane</keyword>
<dbReference type="SMART" id="SM00028">
    <property type="entry name" value="TPR"/>
    <property type="match status" value="2"/>
</dbReference>
<dbReference type="Proteomes" id="UP000176965">
    <property type="component" value="Unassembled WGS sequence"/>
</dbReference>
<feature type="repeat" description="TPR" evidence="5">
    <location>
        <begin position="568"/>
        <end position="601"/>
    </location>
</feature>
<feature type="transmembrane region" description="Helical" evidence="6">
    <location>
        <begin position="352"/>
        <end position="377"/>
    </location>
</feature>
<feature type="domain" description="O-antigen ligase-related" evidence="7">
    <location>
        <begin position="211"/>
        <end position="365"/>
    </location>
</feature>
<dbReference type="InterPro" id="IPR051533">
    <property type="entry name" value="WaaL-like"/>
</dbReference>
<feature type="transmembrane region" description="Helical" evidence="6">
    <location>
        <begin position="198"/>
        <end position="219"/>
    </location>
</feature>
<evidence type="ECO:0000313" key="9">
    <source>
        <dbReference type="Proteomes" id="UP000176965"/>
    </source>
</evidence>
<dbReference type="STRING" id="1802338.A2541_00405"/>
<feature type="transmembrane region" description="Helical" evidence="6">
    <location>
        <begin position="398"/>
        <end position="427"/>
    </location>
</feature>
<feature type="transmembrane region" description="Helical" evidence="6">
    <location>
        <begin position="37"/>
        <end position="55"/>
    </location>
</feature>
<keyword evidence="3 6" id="KW-1133">Transmembrane helix</keyword>
<reference evidence="8 9" key="1">
    <citation type="journal article" date="2016" name="Nat. Commun.">
        <title>Thousands of microbial genomes shed light on interconnected biogeochemical processes in an aquifer system.</title>
        <authorList>
            <person name="Anantharaman K."/>
            <person name="Brown C.T."/>
            <person name="Hug L.A."/>
            <person name="Sharon I."/>
            <person name="Castelle C.J."/>
            <person name="Probst A.J."/>
            <person name="Thomas B.C."/>
            <person name="Singh A."/>
            <person name="Wilkins M.J."/>
            <person name="Karaoz U."/>
            <person name="Brodie E.L."/>
            <person name="Williams K.H."/>
            <person name="Hubbard S.S."/>
            <person name="Banfield J.F."/>
        </authorList>
    </citation>
    <scope>NUCLEOTIDE SEQUENCE [LARGE SCALE GENOMIC DNA]</scope>
</reference>
<evidence type="ECO:0000256" key="4">
    <source>
        <dbReference type="ARBA" id="ARBA00023136"/>
    </source>
</evidence>
<dbReference type="PROSITE" id="PS50293">
    <property type="entry name" value="TPR_REGION"/>
    <property type="match status" value="1"/>
</dbReference>
<evidence type="ECO:0000256" key="3">
    <source>
        <dbReference type="ARBA" id="ARBA00022989"/>
    </source>
</evidence>
<feature type="transmembrane region" description="Helical" evidence="6">
    <location>
        <begin position="250"/>
        <end position="270"/>
    </location>
</feature>
<name>A0A1G2PCE8_9BACT</name>
<feature type="transmembrane region" description="Helical" evidence="6">
    <location>
        <begin position="101"/>
        <end position="119"/>
    </location>
</feature>
<evidence type="ECO:0000259" key="7">
    <source>
        <dbReference type="Pfam" id="PF04932"/>
    </source>
</evidence>
<feature type="transmembrane region" description="Helical" evidence="6">
    <location>
        <begin position="460"/>
        <end position="480"/>
    </location>
</feature>
<gene>
    <name evidence="8" type="ORF">A2541_00405</name>
</gene>
<dbReference type="Pfam" id="PF04932">
    <property type="entry name" value="Wzy_C"/>
    <property type="match status" value="1"/>
</dbReference>
<evidence type="ECO:0000256" key="2">
    <source>
        <dbReference type="ARBA" id="ARBA00022692"/>
    </source>
</evidence>
<feature type="transmembrane region" description="Helical" evidence="6">
    <location>
        <begin position="165"/>
        <end position="186"/>
    </location>
</feature>
<dbReference type="InterPro" id="IPR007016">
    <property type="entry name" value="O-antigen_ligase-rel_domated"/>
</dbReference>
<feature type="transmembrane region" description="Helical" evidence="6">
    <location>
        <begin position="64"/>
        <end position="81"/>
    </location>
</feature>
<dbReference type="Pfam" id="PF13432">
    <property type="entry name" value="TPR_16"/>
    <property type="match status" value="1"/>
</dbReference>
<evidence type="ECO:0000256" key="5">
    <source>
        <dbReference type="PROSITE-ProRule" id="PRU00339"/>
    </source>
</evidence>
<proteinExistence type="predicted"/>
<protein>
    <recommendedName>
        <fullName evidence="7">O-antigen ligase-related domain-containing protein</fullName>
    </recommendedName>
</protein>
<sequence length="652" mass="74370">MKEILKYIIWVGIYLTLIIPFIVSGDLFFPYITGKAFTFRIIVEIIFGLWLILILKDKEFRPKWSWVLGASLIFISVLFIADVNAVAPAKAFWSNYERMEGFVTFVHLLAYFLVLGSMLNKEKLWLWFLRANLVTGVVMAVTSIAEGIKDNIIRIAGPLGNPIYISVYFLFIFFFTLILLYKDVLAKNLTDRAVFKKVFANVLFYIYLLSSFLSLFVIYRTSRGALLGVIGGILIGAILISIFEKQRKVIKQIALGGIIFVVAIIVLFLFTKDTPFVQSNSTLKRFAEISWSNVNGQARQLVWPMALKGFKEKPILGWGQEGFNYVFNKYYDPRMYNQEAWFDRAHNAPLDFLVSGGLLGLLSYLALFVLALYLLWFKNLSVQAENNLDITERAILTGLLTGYLFQAIFVFDNLISYVVFFTTLAYIHSRLTESGRSVALSDMEKATLRPLASFFKNEEYQNYILIPVIVILTSFGVWWINIPGISANKTLIQAINLIRSGRTEDSLSAFKKALSYQTMGDSEIREQLLSYTSGLVKDTKVEQKTKGDFLTLTVNEMNKQIALVSNDARHYILMGSLLNNIGRFEQALPYIKKAIELSPQKQTMRFELIQALYSLGRMDEALAEAKSAYELDINYDQAKSVYDLVLKEKNKK</sequence>
<dbReference type="PANTHER" id="PTHR37422:SF13">
    <property type="entry name" value="LIPOPOLYSACCHARIDE BIOSYNTHESIS PROTEIN PA4999-RELATED"/>
    <property type="match status" value="1"/>
</dbReference>
<organism evidence="8 9">
    <name type="scientific">Candidatus Taylorbacteria bacterium RIFOXYD2_FULL_36_9</name>
    <dbReference type="NCBI Taxonomy" id="1802338"/>
    <lineage>
        <taxon>Bacteria</taxon>
        <taxon>Candidatus Tayloriibacteriota</taxon>
    </lineage>
</organism>
<dbReference type="PANTHER" id="PTHR37422">
    <property type="entry name" value="TEICHURONIC ACID BIOSYNTHESIS PROTEIN TUAE"/>
    <property type="match status" value="1"/>
</dbReference>
<keyword evidence="5" id="KW-0802">TPR repeat</keyword>
<dbReference type="SUPFAM" id="SSF48452">
    <property type="entry name" value="TPR-like"/>
    <property type="match status" value="1"/>
</dbReference>
<dbReference type="InterPro" id="IPR019734">
    <property type="entry name" value="TPR_rpt"/>
</dbReference>
<evidence type="ECO:0000313" key="8">
    <source>
        <dbReference type="EMBL" id="OHA45994.1"/>
    </source>
</evidence>
<dbReference type="InterPro" id="IPR011990">
    <property type="entry name" value="TPR-like_helical_dom_sf"/>
</dbReference>
<dbReference type="PROSITE" id="PS50005">
    <property type="entry name" value="TPR"/>
    <property type="match status" value="1"/>
</dbReference>
<feature type="transmembrane region" description="Helical" evidence="6">
    <location>
        <begin position="126"/>
        <end position="145"/>
    </location>
</feature>
<comment type="subcellular location">
    <subcellularLocation>
        <location evidence="1">Membrane</location>
        <topology evidence="1">Multi-pass membrane protein</topology>
    </subcellularLocation>
</comment>
<dbReference type="AlphaFoldDB" id="A0A1G2PCE8"/>
<dbReference type="EMBL" id="MHSQ01000038">
    <property type="protein sequence ID" value="OHA45994.1"/>
    <property type="molecule type" value="Genomic_DNA"/>
</dbReference>
<keyword evidence="4 6" id="KW-0472">Membrane</keyword>
<dbReference type="GO" id="GO:0016020">
    <property type="term" value="C:membrane"/>
    <property type="evidence" value="ECO:0007669"/>
    <property type="project" value="UniProtKB-SubCell"/>
</dbReference>
<evidence type="ECO:0000256" key="6">
    <source>
        <dbReference type="SAM" id="Phobius"/>
    </source>
</evidence>
<feature type="transmembrane region" description="Helical" evidence="6">
    <location>
        <begin position="225"/>
        <end position="243"/>
    </location>
</feature>
<feature type="transmembrane region" description="Helical" evidence="6">
    <location>
        <begin position="7"/>
        <end position="31"/>
    </location>
</feature>
<accession>A0A1G2PCE8</accession>
<evidence type="ECO:0000256" key="1">
    <source>
        <dbReference type="ARBA" id="ARBA00004141"/>
    </source>
</evidence>
<comment type="caution">
    <text evidence="8">The sequence shown here is derived from an EMBL/GenBank/DDBJ whole genome shotgun (WGS) entry which is preliminary data.</text>
</comment>